<keyword evidence="2" id="KW-0808">Transferase</keyword>
<dbReference type="EMBL" id="WUUQ01000001">
    <property type="protein sequence ID" value="MXQ72974.1"/>
    <property type="molecule type" value="Genomic_DNA"/>
</dbReference>
<dbReference type="Proteomes" id="UP000434036">
    <property type="component" value="Unassembled WGS sequence"/>
</dbReference>
<sequence>MCELSLPAIRINYKKFDHFYHHEFKRSKKKYTKANFNDVVEEEELIGFVCGSDTIFCIDEFGFDDGFYANYPCMKNGYSVAFAASFGDPHFSKQDYNVLNQRLQNFKAIGLREKAMLNYVREHTSIPVEKVIDPTLLLEPSDYDVITDNRQENDKYLLLYARRYNKAMEDYAVKLAEQNGWKIIEISLRAVNSQKHKMFYEAGVQEFLSLVKYAECVITNSYHGMIFSVQFKKPFYVFSREQCDTKIEELLELFGIKDRLLVTGDEGTANEIDYSDVHARIAQARSKALEFMNYELENGYQGEQ</sequence>
<organism evidence="2 3">
    <name type="scientific">Copranaerobaculum intestinale</name>
    <dbReference type="NCBI Taxonomy" id="2692629"/>
    <lineage>
        <taxon>Bacteria</taxon>
        <taxon>Bacillati</taxon>
        <taxon>Bacillota</taxon>
        <taxon>Erysipelotrichia</taxon>
        <taxon>Erysipelotrichales</taxon>
        <taxon>Erysipelotrichaceae</taxon>
        <taxon>Copranaerobaculum</taxon>
    </lineage>
</organism>
<feature type="domain" description="Polysaccharide pyruvyl transferase" evidence="1">
    <location>
        <begin position="17"/>
        <end position="240"/>
    </location>
</feature>
<name>A0A6N8U6P7_9FIRM</name>
<evidence type="ECO:0000313" key="3">
    <source>
        <dbReference type="Proteomes" id="UP000434036"/>
    </source>
</evidence>
<protein>
    <submittedName>
        <fullName evidence="2">Polysaccharide pyruvyl transferase family protein</fullName>
    </submittedName>
</protein>
<gene>
    <name evidence="2" type="ORF">GSF08_03370</name>
</gene>
<dbReference type="Pfam" id="PF04230">
    <property type="entry name" value="PS_pyruv_trans"/>
    <property type="match status" value="1"/>
</dbReference>
<accession>A0A6N8U6P7</accession>
<reference evidence="2 3" key="2">
    <citation type="submission" date="2020-01" db="EMBL/GenBank/DDBJ databases">
        <title>Clostridiaceae sp. nov. isolated from the gut of human by culturomics.</title>
        <authorList>
            <person name="Chang Y."/>
        </authorList>
    </citation>
    <scope>NUCLEOTIDE SEQUENCE [LARGE SCALE GENOMIC DNA]</scope>
    <source>
        <strain evidence="2 3">DONG20-135</strain>
    </source>
</reference>
<evidence type="ECO:0000259" key="1">
    <source>
        <dbReference type="Pfam" id="PF04230"/>
    </source>
</evidence>
<dbReference type="GO" id="GO:0016740">
    <property type="term" value="F:transferase activity"/>
    <property type="evidence" value="ECO:0007669"/>
    <property type="project" value="UniProtKB-KW"/>
</dbReference>
<evidence type="ECO:0000313" key="2">
    <source>
        <dbReference type="EMBL" id="MXQ72974.1"/>
    </source>
</evidence>
<keyword evidence="3" id="KW-1185">Reference proteome</keyword>
<reference evidence="2 3" key="1">
    <citation type="submission" date="2019-12" db="EMBL/GenBank/DDBJ databases">
        <authorList>
            <person name="Yang R."/>
        </authorList>
    </citation>
    <scope>NUCLEOTIDE SEQUENCE [LARGE SCALE GENOMIC DNA]</scope>
    <source>
        <strain evidence="2 3">DONG20-135</strain>
    </source>
</reference>
<proteinExistence type="predicted"/>
<dbReference type="InterPro" id="IPR007345">
    <property type="entry name" value="Polysacch_pyruvyl_Trfase"/>
</dbReference>
<comment type="caution">
    <text evidence="2">The sequence shown here is derived from an EMBL/GenBank/DDBJ whole genome shotgun (WGS) entry which is preliminary data.</text>
</comment>
<dbReference type="AlphaFoldDB" id="A0A6N8U6P7"/>